<evidence type="ECO:0000313" key="10">
    <source>
        <dbReference type="EMBL" id="RVU55487.1"/>
    </source>
</evidence>
<dbReference type="AlphaFoldDB" id="A0A437S9J3"/>
<comment type="subcellular location">
    <subcellularLocation>
        <location evidence="1">Cell membrane</location>
        <topology evidence="1">Multi-pass membrane protein</topology>
    </subcellularLocation>
</comment>
<feature type="transmembrane region" description="Helical" evidence="7">
    <location>
        <begin position="419"/>
        <end position="440"/>
    </location>
</feature>
<dbReference type="InterPro" id="IPR050250">
    <property type="entry name" value="Macrolide_Exporter_MacB"/>
</dbReference>
<evidence type="ECO:0000256" key="1">
    <source>
        <dbReference type="ARBA" id="ARBA00004651"/>
    </source>
</evidence>
<comment type="caution">
    <text evidence="10">The sequence shown here is derived from an EMBL/GenBank/DDBJ whole genome shotgun (WGS) entry which is preliminary data.</text>
</comment>
<dbReference type="RefSeq" id="WP_127723214.1">
    <property type="nucleotide sequence ID" value="NZ_RLIH01000002.1"/>
</dbReference>
<feature type="transmembrane region" description="Helical" evidence="7">
    <location>
        <begin position="249"/>
        <end position="269"/>
    </location>
</feature>
<evidence type="ECO:0000256" key="6">
    <source>
        <dbReference type="ARBA" id="ARBA00038076"/>
    </source>
</evidence>
<dbReference type="GO" id="GO:0005886">
    <property type="term" value="C:plasma membrane"/>
    <property type="evidence" value="ECO:0007669"/>
    <property type="project" value="UniProtKB-SubCell"/>
</dbReference>
<dbReference type="PANTHER" id="PTHR30572:SF4">
    <property type="entry name" value="ABC TRANSPORTER PERMEASE YTRF"/>
    <property type="match status" value="1"/>
</dbReference>
<proteinExistence type="inferred from homology"/>
<evidence type="ECO:0000259" key="9">
    <source>
        <dbReference type="Pfam" id="PF12704"/>
    </source>
</evidence>
<evidence type="ECO:0000256" key="4">
    <source>
        <dbReference type="ARBA" id="ARBA00022989"/>
    </source>
</evidence>
<feature type="domain" description="ABC3 transporter permease C-terminal" evidence="8">
    <location>
        <begin position="255"/>
        <end position="378"/>
    </location>
</feature>
<feature type="transmembrane region" description="Helical" evidence="7">
    <location>
        <begin position="344"/>
        <end position="366"/>
    </location>
</feature>
<dbReference type="GO" id="GO:0022857">
    <property type="term" value="F:transmembrane transporter activity"/>
    <property type="evidence" value="ECO:0007669"/>
    <property type="project" value="TreeGrafter"/>
</dbReference>
<dbReference type="OrthoDB" id="1694171at2"/>
<dbReference type="InterPro" id="IPR003838">
    <property type="entry name" value="ABC3_permease_C"/>
</dbReference>
<feature type="transmembrane region" description="Helical" evidence="7">
    <location>
        <begin position="640"/>
        <end position="663"/>
    </location>
</feature>
<dbReference type="PANTHER" id="PTHR30572">
    <property type="entry name" value="MEMBRANE COMPONENT OF TRANSPORTER-RELATED"/>
    <property type="match status" value="1"/>
</dbReference>
<dbReference type="Pfam" id="PF02687">
    <property type="entry name" value="FtsX"/>
    <property type="match status" value="2"/>
</dbReference>
<evidence type="ECO:0000256" key="5">
    <source>
        <dbReference type="ARBA" id="ARBA00023136"/>
    </source>
</evidence>
<protein>
    <submittedName>
        <fullName evidence="10">ABC transporter permease</fullName>
    </submittedName>
</protein>
<keyword evidence="4 7" id="KW-1133">Transmembrane helix</keyword>
<dbReference type="InterPro" id="IPR025857">
    <property type="entry name" value="MacB_PCD"/>
</dbReference>
<evidence type="ECO:0000313" key="11">
    <source>
        <dbReference type="Proteomes" id="UP000288812"/>
    </source>
</evidence>
<feature type="transmembrane region" description="Helical" evidence="7">
    <location>
        <begin position="700"/>
        <end position="722"/>
    </location>
</feature>
<organism evidence="10 11">
    <name type="scientific">Anaerosphaera multitolerans</name>
    <dbReference type="NCBI Taxonomy" id="2487351"/>
    <lineage>
        <taxon>Bacteria</taxon>
        <taxon>Bacillati</taxon>
        <taxon>Bacillota</taxon>
        <taxon>Tissierellia</taxon>
        <taxon>Tissierellales</taxon>
        <taxon>Peptoniphilaceae</taxon>
        <taxon>Anaerosphaera</taxon>
    </lineage>
</organism>
<evidence type="ECO:0000259" key="8">
    <source>
        <dbReference type="Pfam" id="PF02687"/>
    </source>
</evidence>
<keyword evidence="5 7" id="KW-0472">Membrane</keyword>
<dbReference type="EMBL" id="RLIH01000002">
    <property type="protein sequence ID" value="RVU55487.1"/>
    <property type="molecule type" value="Genomic_DNA"/>
</dbReference>
<dbReference type="Proteomes" id="UP000288812">
    <property type="component" value="Unassembled WGS sequence"/>
</dbReference>
<name>A0A437S9J3_9FIRM</name>
<accession>A0A437S9J3</accession>
<feature type="transmembrane region" description="Helical" evidence="7">
    <location>
        <begin position="307"/>
        <end position="332"/>
    </location>
</feature>
<feature type="domain" description="ABC3 transporter permease C-terminal" evidence="8">
    <location>
        <begin position="651"/>
        <end position="768"/>
    </location>
</feature>
<dbReference type="Pfam" id="PF12704">
    <property type="entry name" value="MacB_PCD"/>
    <property type="match status" value="1"/>
</dbReference>
<feature type="domain" description="MacB-like periplasmic core" evidence="9">
    <location>
        <begin position="21"/>
        <end position="218"/>
    </location>
</feature>
<gene>
    <name evidence="10" type="ORF">EF514_01795</name>
</gene>
<feature type="transmembrane region" description="Helical" evidence="7">
    <location>
        <begin position="21"/>
        <end position="40"/>
    </location>
</feature>
<evidence type="ECO:0000256" key="3">
    <source>
        <dbReference type="ARBA" id="ARBA00022692"/>
    </source>
</evidence>
<comment type="similarity">
    <text evidence="6">Belongs to the ABC-4 integral membrane protein family.</text>
</comment>
<keyword evidence="3 7" id="KW-0812">Transmembrane</keyword>
<keyword evidence="2" id="KW-1003">Cell membrane</keyword>
<sequence length="775" mass="85863">MKSYLDLVKISAKENKRKYRMTIICIVLAVFLVSSIFGMAEMEIRSQKMQITKDAGNWHYGFEINREDAEMIGLRPEIKVSGWYSQINANQGYTLRDTGVAIVGMDEGPFNEIFKIEILEGTYPKAEREILLSENAKRDLKLSLGDEVTLKSPSGEELNFKVSGFSEGNSRILAEGHIGAFLTDSSYGKNITEGNDFSSFLVRFSPYSNMSKILGEIKADYGISSEQVMSNSKLLGVLGQSRMSYMMQLYYIAFILFILVMLAGILMIASSLNSNVIQRVEFFGMMRCLGATEKQVMKFVRREALSWCKVGIPIGIALSVVVVWILCAILRFASPHYFAELPVFGVSLVGVVFGAIVGILTVLLAAQSPAKKASKVSPLAAVSGNANGIKAVKKAANTKVLKVEWALGIEHAKSSKKNFLLMVSSFALSIVLFLGFSVMIDFMDHGVQPLQPYAPDFTIEAEDILISRDKAEKIRGKDGVKFSYKTMTMDSIEGESKGENFKLNLISHDEAQFNWAKENLLEGSMEDVKKGEGVLIVKDSLYNNSVEMGDIININLEGEIKSVEVVGILSTSPYMNLGNLNVVTSEETFENLTGQSDYSTLYLQFEKDITEEDIEEIKAFAGSEFNYGDMRMGNKEVRGIYYSFALFVYGFIAVIALITVFNISNSVSMSVSANMKQYGFMRAIGMNDEQLVKMILAETLTYSIAGAAVGCLIGIPLNRFIFNGMVTSYWGAQWTVPIFEIVIILVLVIVTSIIAVYSPTKRIKNMSIVETIRSN</sequence>
<evidence type="ECO:0000256" key="2">
    <source>
        <dbReference type="ARBA" id="ARBA00022475"/>
    </source>
</evidence>
<feature type="transmembrane region" description="Helical" evidence="7">
    <location>
        <begin position="734"/>
        <end position="757"/>
    </location>
</feature>
<reference evidence="10 11" key="1">
    <citation type="submission" date="2018-11" db="EMBL/GenBank/DDBJ databases">
        <title>Genome sequencing and assembly of Anaerosphaera sp. nov., GS7-6-2.</title>
        <authorList>
            <person name="Rettenmaier R."/>
            <person name="Liebl W."/>
            <person name="Zverlov V."/>
        </authorList>
    </citation>
    <scope>NUCLEOTIDE SEQUENCE [LARGE SCALE GENOMIC DNA]</scope>
    <source>
        <strain evidence="10 11">GS7-6-2</strain>
    </source>
</reference>
<evidence type="ECO:0000256" key="7">
    <source>
        <dbReference type="SAM" id="Phobius"/>
    </source>
</evidence>
<keyword evidence="11" id="KW-1185">Reference proteome</keyword>